<gene>
    <name evidence="1" type="ORF">QBC37DRAFT_384230</name>
</gene>
<accession>A0AAN6YDZ9</accession>
<keyword evidence="2" id="KW-1185">Reference proteome</keyword>
<evidence type="ECO:0000313" key="2">
    <source>
        <dbReference type="Proteomes" id="UP001301769"/>
    </source>
</evidence>
<reference evidence="1" key="2">
    <citation type="submission" date="2023-05" db="EMBL/GenBank/DDBJ databases">
        <authorList>
            <consortium name="Lawrence Berkeley National Laboratory"/>
            <person name="Steindorff A."/>
            <person name="Hensen N."/>
            <person name="Bonometti L."/>
            <person name="Westerberg I."/>
            <person name="Brannstrom I.O."/>
            <person name="Guillou S."/>
            <person name="Cros-Aarteil S."/>
            <person name="Calhoun S."/>
            <person name="Haridas S."/>
            <person name="Kuo A."/>
            <person name="Mondo S."/>
            <person name="Pangilinan J."/>
            <person name="Riley R."/>
            <person name="Labutti K."/>
            <person name="Andreopoulos B."/>
            <person name="Lipzen A."/>
            <person name="Chen C."/>
            <person name="Yanf M."/>
            <person name="Daum C."/>
            <person name="Ng V."/>
            <person name="Clum A."/>
            <person name="Ohm R."/>
            <person name="Martin F."/>
            <person name="Silar P."/>
            <person name="Natvig D."/>
            <person name="Lalanne C."/>
            <person name="Gautier V."/>
            <person name="Ament-Velasquez S.L."/>
            <person name="Kruys A."/>
            <person name="Hutchinson M.I."/>
            <person name="Powell A.J."/>
            <person name="Barry K."/>
            <person name="Miller A.N."/>
            <person name="Grigoriev I.V."/>
            <person name="Debuchy R."/>
            <person name="Gladieux P."/>
            <person name="Thoren M.H."/>
            <person name="Johannesson H."/>
        </authorList>
    </citation>
    <scope>NUCLEOTIDE SEQUENCE</scope>
    <source>
        <strain evidence="1">PSN293</strain>
    </source>
</reference>
<dbReference type="EMBL" id="MU858058">
    <property type="protein sequence ID" value="KAK4217579.1"/>
    <property type="molecule type" value="Genomic_DNA"/>
</dbReference>
<dbReference type="Gene3D" id="1.25.40.10">
    <property type="entry name" value="Tetratricopeptide repeat domain"/>
    <property type="match status" value="1"/>
</dbReference>
<dbReference type="Pfam" id="PF06041">
    <property type="entry name" value="DUF924"/>
    <property type="match status" value="1"/>
</dbReference>
<evidence type="ECO:0000313" key="1">
    <source>
        <dbReference type="EMBL" id="KAK4217579.1"/>
    </source>
</evidence>
<reference evidence="1" key="1">
    <citation type="journal article" date="2023" name="Mol. Phylogenet. Evol.">
        <title>Genome-scale phylogeny and comparative genomics of the fungal order Sordariales.</title>
        <authorList>
            <person name="Hensen N."/>
            <person name="Bonometti L."/>
            <person name="Westerberg I."/>
            <person name="Brannstrom I.O."/>
            <person name="Guillou S."/>
            <person name="Cros-Aarteil S."/>
            <person name="Calhoun S."/>
            <person name="Haridas S."/>
            <person name="Kuo A."/>
            <person name="Mondo S."/>
            <person name="Pangilinan J."/>
            <person name="Riley R."/>
            <person name="LaButti K."/>
            <person name="Andreopoulos B."/>
            <person name="Lipzen A."/>
            <person name="Chen C."/>
            <person name="Yan M."/>
            <person name="Daum C."/>
            <person name="Ng V."/>
            <person name="Clum A."/>
            <person name="Steindorff A."/>
            <person name="Ohm R.A."/>
            <person name="Martin F."/>
            <person name="Silar P."/>
            <person name="Natvig D.O."/>
            <person name="Lalanne C."/>
            <person name="Gautier V."/>
            <person name="Ament-Velasquez S.L."/>
            <person name="Kruys A."/>
            <person name="Hutchinson M.I."/>
            <person name="Powell A.J."/>
            <person name="Barry K."/>
            <person name="Miller A.N."/>
            <person name="Grigoriev I.V."/>
            <person name="Debuchy R."/>
            <person name="Gladieux P."/>
            <person name="Hiltunen Thoren M."/>
            <person name="Johannesson H."/>
        </authorList>
    </citation>
    <scope>NUCLEOTIDE SEQUENCE</scope>
    <source>
        <strain evidence="1">PSN293</strain>
    </source>
</reference>
<dbReference type="Gene3D" id="1.20.58.320">
    <property type="entry name" value="TPR-like"/>
    <property type="match status" value="1"/>
</dbReference>
<comment type="caution">
    <text evidence="1">The sequence shown here is derived from an EMBL/GenBank/DDBJ whole genome shotgun (WGS) entry which is preliminary data.</text>
</comment>
<dbReference type="SUPFAM" id="SSF48452">
    <property type="entry name" value="TPR-like"/>
    <property type="match status" value="1"/>
</dbReference>
<protein>
    <recommendedName>
        <fullName evidence="3">DUF924-domain-containing protein</fullName>
    </recommendedName>
</protein>
<evidence type="ECO:0008006" key="3">
    <source>
        <dbReference type="Google" id="ProtNLM"/>
    </source>
</evidence>
<dbReference type="Proteomes" id="UP001301769">
    <property type="component" value="Unassembled WGS sequence"/>
</dbReference>
<sequence length="340" mass="39015">MIRSKSIQSFVSFAKPTRFLRATTVTTLRRSTLSVSSSSRPAFGSSPTTSLSLSFSTISNLKMTASPPTNAQIAEAFSPGVLSSLRDFWFHGLSEEDLILPPLSAAARWFQRNEEFDRACYSNFKTQISLMQSESLTIPSLIEAISANYPEGDPRDPTIISPLDWLSLIILFDQIPRNVFRDADAKIVFTVTDPKALDLACYVIKYIVPLQPPVWNRLAYRFWFYLPLEHSEDPKVQDECVHEHFYMFRDFKGLIAFSEENIAKDSDEIQRCYKVIKERKDDLAIWEDVLMEKYVHGHKRIIDRFGRYPHRNEVLGRESTEEEVRYLTEGGETFGGKKAE</sequence>
<dbReference type="AlphaFoldDB" id="A0AAN6YDZ9"/>
<dbReference type="InterPro" id="IPR011990">
    <property type="entry name" value="TPR-like_helical_dom_sf"/>
</dbReference>
<dbReference type="InterPro" id="IPR010323">
    <property type="entry name" value="DUF924"/>
</dbReference>
<proteinExistence type="predicted"/>
<organism evidence="1 2">
    <name type="scientific">Rhypophila decipiens</name>
    <dbReference type="NCBI Taxonomy" id="261697"/>
    <lineage>
        <taxon>Eukaryota</taxon>
        <taxon>Fungi</taxon>
        <taxon>Dikarya</taxon>
        <taxon>Ascomycota</taxon>
        <taxon>Pezizomycotina</taxon>
        <taxon>Sordariomycetes</taxon>
        <taxon>Sordariomycetidae</taxon>
        <taxon>Sordariales</taxon>
        <taxon>Naviculisporaceae</taxon>
        <taxon>Rhypophila</taxon>
    </lineage>
</organism>
<name>A0AAN6YDZ9_9PEZI</name>